<dbReference type="OrthoDB" id="8906055at2"/>
<dbReference type="Pfam" id="PF08765">
    <property type="entry name" value="Mor"/>
    <property type="match status" value="1"/>
</dbReference>
<dbReference type="RefSeq" id="WP_010275738.1">
    <property type="nucleotide sequence ID" value="NZ_BSWF01000002.1"/>
</dbReference>
<dbReference type="GO" id="GO:0003677">
    <property type="term" value="F:DNA binding"/>
    <property type="evidence" value="ECO:0007669"/>
    <property type="project" value="UniProtKB-KW"/>
</dbReference>
<evidence type="ECO:0000313" key="5">
    <source>
        <dbReference type="Proteomes" id="UP000029435"/>
    </source>
</evidence>
<proteinExistence type="predicted"/>
<gene>
    <name evidence="4" type="ORF">F126LOC_011240</name>
    <name evidence="3" type="ORF">H4F48_06265</name>
    <name evidence="2" type="ORF">KU74_12130</name>
</gene>
<dbReference type="KEGG" id="pbra:B5S52_12305"/>
<dbReference type="EMBL" id="CP065031">
    <property type="protein sequence ID" value="QPK22268.1"/>
    <property type="molecule type" value="Genomic_DNA"/>
</dbReference>
<accession>A0A086E814</accession>
<dbReference type="PATRIC" id="fig|180957.22.peg.289"/>
<evidence type="ECO:0000313" key="4">
    <source>
        <dbReference type="EMBL" id="QPK22268.1"/>
    </source>
</evidence>
<protein>
    <submittedName>
        <fullName evidence="2">DNA-binding protein</fullName>
    </submittedName>
</protein>
<dbReference type="AlphaFoldDB" id="A0A086E814"/>
<evidence type="ECO:0000313" key="6">
    <source>
        <dbReference type="Proteomes" id="UP000269351"/>
    </source>
</evidence>
<keyword evidence="7" id="KW-1185">Reference proteome</keyword>
<reference evidence="2 5" key="1">
    <citation type="submission" date="2014-08" db="EMBL/GenBank/DDBJ databases">
        <title>Genome sequences of NCPPB Pectobacterium isolates.</title>
        <authorList>
            <person name="Glover R.H."/>
            <person name="Sapp M."/>
            <person name="Elphinstone J."/>
        </authorList>
    </citation>
    <scope>NUCLEOTIDE SEQUENCE [LARGE SCALE GENOMIC DNA]</scope>
    <source>
        <strain evidence="2 5">LMG 21372</strain>
    </source>
</reference>
<dbReference type="Proteomes" id="UP000029435">
    <property type="component" value="Unassembled WGS sequence"/>
</dbReference>
<dbReference type="STRING" id="180957.B5S52_12305"/>
<dbReference type="PANTHER" id="PTHR37812:SF1">
    <property type="entry name" value="MU-LIKE PROPHAGE FLUMU PROTEIN C"/>
    <property type="match status" value="1"/>
</dbReference>
<evidence type="ECO:0000313" key="3">
    <source>
        <dbReference type="EMBL" id="MBN3105684.1"/>
    </source>
</evidence>
<evidence type="ECO:0000313" key="2">
    <source>
        <dbReference type="EMBL" id="KGA34223.1"/>
    </source>
</evidence>
<feature type="domain" description="Mor transcription activator" evidence="1">
    <location>
        <begin position="8"/>
        <end position="113"/>
    </location>
</feature>
<dbReference type="SUPFAM" id="SSF46689">
    <property type="entry name" value="Homeodomain-like"/>
    <property type="match status" value="1"/>
</dbReference>
<reference evidence="3 7" key="2">
    <citation type="submission" date="2020-07" db="EMBL/GenBank/DDBJ databases">
        <title>A pangenomic view of the genus Pectobacterium provides insights into genome organization, phylogeny, and virulence.</title>
        <authorList>
            <person name="Jonkheer E."/>
            <person name="Brankovics B."/>
            <person name="Houwers I."/>
            <person name="Van Der Wolf J."/>
            <person name="Bonants P."/>
            <person name="Vreeburg R."/>
            <person name="Bollema R."/>
            <person name="De Haan J."/>
            <person name="Berke L."/>
            <person name="De Ridder D."/>
            <person name="Smit S."/>
            <person name="Van Der Lee T.A.J."/>
        </authorList>
    </citation>
    <scope>NUCLEOTIDE SEQUENCE [LARGE SCALE GENOMIC DNA]</scope>
    <source>
        <strain evidence="3 7">NAK:384</strain>
    </source>
</reference>
<dbReference type="InterPro" id="IPR052411">
    <property type="entry name" value="c-mor_Regulatory_Protein"/>
</dbReference>
<organism evidence="2 5">
    <name type="scientific">Pectobacterium brasiliense</name>
    <dbReference type="NCBI Taxonomy" id="180957"/>
    <lineage>
        <taxon>Bacteria</taxon>
        <taxon>Pseudomonadati</taxon>
        <taxon>Pseudomonadota</taxon>
        <taxon>Gammaproteobacteria</taxon>
        <taxon>Enterobacterales</taxon>
        <taxon>Pectobacteriaceae</taxon>
        <taxon>Pectobacterium</taxon>
    </lineage>
</organism>
<dbReference type="InterPro" id="IPR009057">
    <property type="entry name" value="Homeodomain-like_sf"/>
</dbReference>
<dbReference type="Proteomes" id="UP000762586">
    <property type="component" value="Unassembled WGS sequence"/>
</dbReference>
<evidence type="ECO:0000313" key="7">
    <source>
        <dbReference type="Proteomes" id="UP000762586"/>
    </source>
</evidence>
<sequence length="116" mass="13362">MTEPQFRSKGPELLVELSQHVADTVKTVTELDPQTAELVGNAVAKHMMTVWGGQNVYFPMGISWRASQRDLQIYEEFDGRNHSALAKKYNVSLQWIYKIVRTMRKEELQAKQHTQA</sequence>
<name>A0A086E814_9GAMM</name>
<dbReference type="InterPro" id="IPR014875">
    <property type="entry name" value="Mor_transcription_activator"/>
</dbReference>
<dbReference type="EMBL" id="JACGET010000004">
    <property type="protein sequence ID" value="MBN3105684.1"/>
    <property type="molecule type" value="Genomic_DNA"/>
</dbReference>
<keyword evidence="2" id="KW-0238">DNA-binding</keyword>
<dbReference type="Proteomes" id="UP000269351">
    <property type="component" value="Chromosome"/>
</dbReference>
<dbReference type="Gene3D" id="1.10.10.60">
    <property type="entry name" value="Homeodomain-like"/>
    <property type="match status" value="1"/>
</dbReference>
<dbReference type="EMBL" id="JQOD01000002">
    <property type="protein sequence ID" value="KGA34223.1"/>
    <property type="molecule type" value="Genomic_DNA"/>
</dbReference>
<reference evidence="4 6" key="3">
    <citation type="submission" date="2020-11" db="EMBL/GenBank/DDBJ databases">
        <title>Complete genome sequence of Pectobacterium brasiliense strain F126.</title>
        <authorList>
            <person name="Miroshnikov K."/>
            <person name="Vo T.N.H."/>
            <person name="Khodykina M.V."/>
            <person name="Kabanova A.P."/>
            <person name="Shneider M."/>
            <person name="Korzhenkov A."/>
            <person name="Toschakov S.V."/>
            <person name="Miroshnikov K.A."/>
            <person name="Ignatov A.N."/>
            <person name="Mikhailova Y.V."/>
            <person name="Shelenkov A."/>
            <person name="Yanushevich Y.G."/>
            <person name="Evseev P.V."/>
        </authorList>
    </citation>
    <scope>NUCLEOTIDE SEQUENCE [LARGE SCALE GENOMIC DNA]</scope>
    <source>
        <strain evidence="4 6">F126</strain>
    </source>
</reference>
<dbReference type="GeneID" id="61407846"/>
<dbReference type="PANTHER" id="PTHR37812">
    <property type="entry name" value="MU-LIKE PROPHAGE FLUMU PROTEIN C"/>
    <property type="match status" value="1"/>
</dbReference>
<evidence type="ECO:0000259" key="1">
    <source>
        <dbReference type="Pfam" id="PF08765"/>
    </source>
</evidence>